<comment type="caution">
    <text evidence="1">The sequence shown here is derived from an EMBL/GenBank/DDBJ whole genome shotgun (WGS) entry which is preliminary data.</text>
</comment>
<sequence length="119" mass="12537">MLRSVDVYVAPNTGGESFGMILTEAMAAGTPIVASDLDAFRRVLDGGRAGSLFPVGDVAALRTAVGELLDDPARRGAFAEAARQVVTEFDWPVVAERVLEVYATAIEATDGRAIDDQPV</sequence>
<proteinExistence type="predicted"/>
<accession>A0A6V8K3D1</accession>
<dbReference type="SUPFAM" id="SSF53756">
    <property type="entry name" value="UDP-Glycosyltransferase/glycogen phosphorylase"/>
    <property type="match status" value="1"/>
</dbReference>
<dbReference type="GO" id="GO:0016757">
    <property type="term" value="F:glycosyltransferase activity"/>
    <property type="evidence" value="ECO:0007669"/>
    <property type="project" value="TreeGrafter"/>
</dbReference>
<evidence type="ECO:0000313" key="2">
    <source>
        <dbReference type="Proteomes" id="UP000482800"/>
    </source>
</evidence>
<dbReference type="Gene3D" id="3.40.50.2000">
    <property type="entry name" value="Glycogen Phosphorylase B"/>
    <property type="match status" value="2"/>
</dbReference>
<dbReference type="Pfam" id="PF13692">
    <property type="entry name" value="Glyco_trans_1_4"/>
    <property type="match status" value="1"/>
</dbReference>
<dbReference type="EMBL" id="BLPF01000001">
    <property type="protein sequence ID" value="GFJ76679.1"/>
    <property type="molecule type" value="Genomic_DNA"/>
</dbReference>
<dbReference type="CDD" id="cd03801">
    <property type="entry name" value="GT4_PimA-like"/>
    <property type="match status" value="1"/>
</dbReference>
<evidence type="ECO:0000313" key="1">
    <source>
        <dbReference type="EMBL" id="GFJ76679.1"/>
    </source>
</evidence>
<keyword evidence="2" id="KW-1185">Reference proteome</keyword>
<reference evidence="1 2" key="1">
    <citation type="submission" date="2020-03" db="EMBL/GenBank/DDBJ databases">
        <title>Whole genome shotgun sequence of Phytohabitans houttuyneae NBRC 108639.</title>
        <authorList>
            <person name="Komaki H."/>
            <person name="Tamura T."/>
        </authorList>
    </citation>
    <scope>NUCLEOTIDE SEQUENCE [LARGE SCALE GENOMIC DNA]</scope>
    <source>
        <strain evidence="1 2">NBRC 108639</strain>
    </source>
</reference>
<evidence type="ECO:0008006" key="3">
    <source>
        <dbReference type="Google" id="ProtNLM"/>
    </source>
</evidence>
<dbReference type="PANTHER" id="PTHR12526">
    <property type="entry name" value="GLYCOSYLTRANSFERASE"/>
    <property type="match status" value="1"/>
</dbReference>
<reference evidence="1 2" key="2">
    <citation type="submission" date="2020-03" db="EMBL/GenBank/DDBJ databases">
        <authorList>
            <person name="Ichikawa N."/>
            <person name="Kimura A."/>
            <person name="Kitahashi Y."/>
            <person name="Uohara A."/>
        </authorList>
    </citation>
    <scope>NUCLEOTIDE SEQUENCE [LARGE SCALE GENOMIC DNA]</scope>
    <source>
        <strain evidence="1 2">NBRC 108639</strain>
    </source>
</reference>
<dbReference type="PANTHER" id="PTHR12526:SF613">
    <property type="entry name" value="PHOSPHATIDYL-MYO-INOSITOL MANNOSYLTRANSFERASE"/>
    <property type="match status" value="1"/>
</dbReference>
<gene>
    <name evidence="1" type="ORF">Phou_008590</name>
</gene>
<name>A0A6V8K3D1_9ACTN</name>
<organism evidence="1 2">
    <name type="scientific">Phytohabitans houttuyneae</name>
    <dbReference type="NCBI Taxonomy" id="1076126"/>
    <lineage>
        <taxon>Bacteria</taxon>
        <taxon>Bacillati</taxon>
        <taxon>Actinomycetota</taxon>
        <taxon>Actinomycetes</taxon>
        <taxon>Micromonosporales</taxon>
        <taxon>Micromonosporaceae</taxon>
    </lineage>
</organism>
<dbReference type="AlphaFoldDB" id="A0A6V8K3D1"/>
<protein>
    <recommendedName>
        <fullName evidence="3">Glycosyl transferase family 1 domain-containing protein</fullName>
    </recommendedName>
</protein>
<dbReference type="Proteomes" id="UP000482800">
    <property type="component" value="Unassembled WGS sequence"/>
</dbReference>